<comment type="caution">
    <text evidence="3">The sequence shown here is derived from an EMBL/GenBank/DDBJ whole genome shotgun (WGS) entry which is preliminary data.</text>
</comment>
<evidence type="ECO:0000259" key="2">
    <source>
        <dbReference type="PROSITE" id="PS51910"/>
    </source>
</evidence>
<accession>A0ABR7N8Z6</accession>
<sequence length="579" mass="65006">MPYHWHRHGGMRMKKKVAPALAVILLIVVVVGIGFLTRLIQKYTPSSEVMDSQEYFGLDSDDEAAIVVGSEIISYKGKLIGDVAYVDYQAVKETLNDYFYWDSDNNTMLYTMPTDVVQIPAGASSYTTDGKTQDLTYNIVLIDGSKTYIALDFVKQYTAISYEVFQEPNRIVINNEWGDVTVASIRKKGKVRTLGGIKSPILREVEKNEVVRILEPMEDWTKILTQDGYIGYIKNDRLVKEHTETLTTDFTAPEYTSIVKDYKINLVWHQTTSMDANYNIIYDIASVKKVNTISPTWFSIASNDGTLDSLALADYVDTAHDNDMEVWPLVDNFSENIDFAQVMNTTSARNKIENQLIAAAIEYSFDGINVDFENISEDAADGYVQFVRELSVMCRKNGIALSVDVPVPMDFTAHYNRKALGEVCDYVIIMGYDEHYAGSEEAGSVASLSFEEEGIQNTLTDVPAAKIISGIPFYTRLWCTTTNADGTTTVTSDALGMNDAQQVLENNQAESTWDETTQQNYAQFEGEDGALYQIWLEDTKSLTKKLELIKNYNLAGVAEWKLGLEDDSVWDLIAKYISS</sequence>
<dbReference type="Gene3D" id="3.20.20.80">
    <property type="entry name" value="Glycosidases"/>
    <property type="match status" value="1"/>
</dbReference>
<dbReference type="Gene3D" id="2.30.30.40">
    <property type="entry name" value="SH3 Domains"/>
    <property type="match status" value="1"/>
</dbReference>
<keyword evidence="3" id="KW-0378">Hydrolase</keyword>
<dbReference type="InterPro" id="IPR036582">
    <property type="entry name" value="Mao_N_sf"/>
</dbReference>
<keyword evidence="4" id="KW-1185">Reference proteome</keyword>
<keyword evidence="1" id="KW-1133">Transmembrane helix</keyword>
<dbReference type="Pfam" id="PF07833">
    <property type="entry name" value="Cu_amine_oxidN1"/>
    <property type="match status" value="1"/>
</dbReference>
<dbReference type="PANTHER" id="PTHR46066">
    <property type="entry name" value="CHITINASE DOMAIN-CONTAINING PROTEIN 1 FAMILY MEMBER"/>
    <property type="match status" value="1"/>
</dbReference>
<feature type="domain" description="GH18" evidence="2">
    <location>
        <begin position="262"/>
        <end position="579"/>
    </location>
</feature>
<dbReference type="InterPro" id="IPR029070">
    <property type="entry name" value="Chitinase_insertion_sf"/>
</dbReference>
<dbReference type="InterPro" id="IPR003646">
    <property type="entry name" value="SH3-like_bac-type"/>
</dbReference>
<protein>
    <submittedName>
        <fullName evidence="3">Glycosyl hydrolase family 18</fullName>
    </submittedName>
</protein>
<dbReference type="InterPro" id="IPR001223">
    <property type="entry name" value="Glyco_hydro18_cat"/>
</dbReference>
<dbReference type="Pfam" id="PF00704">
    <property type="entry name" value="Glyco_hydro_18"/>
    <property type="match status" value="1"/>
</dbReference>
<dbReference type="Gene3D" id="3.10.50.10">
    <property type="match status" value="1"/>
</dbReference>
<dbReference type="Proteomes" id="UP000657421">
    <property type="component" value="Unassembled WGS sequence"/>
</dbReference>
<name>A0ABR7N8Z6_9FIRM</name>
<proteinExistence type="predicted"/>
<dbReference type="SUPFAM" id="SSF51445">
    <property type="entry name" value="(Trans)glycosidases"/>
    <property type="match status" value="1"/>
</dbReference>
<evidence type="ECO:0000313" key="4">
    <source>
        <dbReference type="Proteomes" id="UP000657421"/>
    </source>
</evidence>
<dbReference type="PROSITE" id="PS51910">
    <property type="entry name" value="GH18_2"/>
    <property type="match status" value="1"/>
</dbReference>
<gene>
    <name evidence="3" type="ORF">H8716_07210</name>
</gene>
<feature type="transmembrane region" description="Helical" evidence="1">
    <location>
        <begin position="20"/>
        <end position="40"/>
    </location>
</feature>
<dbReference type="Pfam" id="PF08239">
    <property type="entry name" value="SH3_3"/>
    <property type="match status" value="1"/>
</dbReference>
<dbReference type="SUPFAM" id="SSF55383">
    <property type="entry name" value="Copper amine oxidase, domain N"/>
    <property type="match status" value="1"/>
</dbReference>
<dbReference type="SMART" id="SM00636">
    <property type="entry name" value="Glyco_18"/>
    <property type="match status" value="1"/>
</dbReference>
<dbReference type="InterPro" id="IPR012854">
    <property type="entry name" value="Cu_amine_oxidase-like_N"/>
</dbReference>
<dbReference type="InterPro" id="IPR017853">
    <property type="entry name" value="GH"/>
</dbReference>
<keyword evidence="1" id="KW-0472">Membrane</keyword>
<evidence type="ECO:0000313" key="3">
    <source>
        <dbReference type="EMBL" id="MBC8572868.1"/>
    </source>
</evidence>
<dbReference type="PANTHER" id="PTHR46066:SF2">
    <property type="entry name" value="CHITINASE DOMAIN-CONTAINING PROTEIN 1"/>
    <property type="match status" value="1"/>
</dbReference>
<organism evidence="3 4">
    <name type="scientific">Jingyaoa shaoxingensis</name>
    <dbReference type="NCBI Taxonomy" id="2763671"/>
    <lineage>
        <taxon>Bacteria</taxon>
        <taxon>Bacillati</taxon>
        <taxon>Bacillota</taxon>
        <taxon>Clostridia</taxon>
        <taxon>Lachnospirales</taxon>
        <taxon>Lachnospiraceae</taxon>
        <taxon>Jingyaoa</taxon>
    </lineage>
</organism>
<dbReference type="InterPro" id="IPR011583">
    <property type="entry name" value="Chitinase_II/V-like_cat"/>
</dbReference>
<dbReference type="EMBL" id="JACRSZ010000006">
    <property type="protein sequence ID" value="MBC8572868.1"/>
    <property type="molecule type" value="Genomic_DNA"/>
</dbReference>
<evidence type="ECO:0000256" key="1">
    <source>
        <dbReference type="SAM" id="Phobius"/>
    </source>
</evidence>
<keyword evidence="1" id="KW-0812">Transmembrane</keyword>
<reference evidence="3 4" key="1">
    <citation type="submission" date="2020-08" db="EMBL/GenBank/DDBJ databases">
        <title>Genome public.</title>
        <authorList>
            <person name="Liu C."/>
            <person name="Sun Q."/>
        </authorList>
    </citation>
    <scope>NUCLEOTIDE SEQUENCE [LARGE SCALE GENOMIC DNA]</scope>
    <source>
        <strain evidence="3 4">NSJ-46</strain>
    </source>
</reference>
<dbReference type="GO" id="GO:0016787">
    <property type="term" value="F:hydrolase activity"/>
    <property type="evidence" value="ECO:0007669"/>
    <property type="project" value="UniProtKB-KW"/>
</dbReference>